<evidence type="ECO:0000256" key="5">
    <source>
        <dbReference type="ARBA" id="ARBA00024536"/>
    </source>
</evidence>
<keyword evidence="3 6" id="KW-0456">Lyase</keyword>
<comment type="similarity">
    <text evidence="6 7">Belongs to the ferrochelatase family.</text>
</comment>
<feature type="binding site" evidence="6">
    <location>
        <position position="279"/>
    </location>
    <ligand>
        <name>Fe(2+)</name>
        <dbReference type="ChEBI" id="CHEBI:29033"/>
    </ligand>
</feature>
<dbReference type="PROSITE" id="PS00534">
    <property type="entry name" value="FERROCHELATASE"/>
    <property type="match status" value="1"/>
</dbReference>
<dbReference type="HAMAP" id="MF_00323">
    <property type="entry name" value="Ferrochelatase"/>
    <property type="match status" value="1"/>
</dbReference>
<dbReference type="EMBL" id="SIJK02000059">
    <property type="protein sequence ID" value="MBP1468183.1"/>
    <property type="molecule type" value="Genomic_DNA"/>
</dbReference>
<gene>
    <name evidence="6 8" type="primary">hemH</name>
    <name evidence="8" type="ORF">EYB53_020900</name>
    <name evidence="9" type="ORF">EYB53_022815</name>
</gene>
<evidence type="ECO:0000256" key="3">
    <source>
        <dbReference type="ARBA" id="ARBA00023239"/>
    </source>
</evidence>
<sequence length="369" mass="41226">MSVQTGIVMLNLGGPATLDEVGPFLVRLFADREIIQLPLQAWLGPFIARRRTAAVQENYRLIGGGSPILRWTTIQGEGMIRWLDRLSPATAPHRFYVAFRYAPPFSEDALRQMQADGVQRAVAFTQYPQFSCATTGSSLNELWRAARRLGLSNAFSWSVIDRWPTHPGFIEAMTRSVQLGLEQFPAAERDNVLLLFSAHSLPLKIIDRGDPYPQEIGASVQAVMERLGFAYEYLLAYQSAVGPVRWLGPQTEQVIKQLGAQGRRNVLVVPIAFTSDHIETLAEIDHEYGELAHRVGITNFKRVPALNDDENFQRTLADLVADHLASGRNHSRQYPLRCPGCTSDQCRNLLNPVASPESVELAHNSQLRL</sequence>
<evidence type="ECO:0000256" key="7">
    <source>
        <dbReference type="RuleBase" id="RU000607"/>
    </source>
</evidence>
<keyword evidence="4 6" id="KW-0627">Porphyrin biosynthesis</keyword>
<dbReference type="PANTHER" id="PTHR11108">
    <property type="entry name" value="FERROCHELATASE"/>
    <property type="match status" value="1"/>
</dbReference>
<evidence type="ECO:0000256" key="2">
    <source>
        <dbReference type="ARBA" id="ARBA00023133"/>
    </source>
</evidence>
<comment type="catalytic activity">
    <reaction evidence="6 7">
        <text>heme b + 2 H(+) = protoporphyrin IX + Fe(2+)</text>
        <dbReference type="Rhea" id="RHEA:22584"/>
        <dbReference type="ChEBI" id="CHEBI:15378"/>
        <dbReference type="ChEBI" id="CHEBI:29033"/>
        <dbReference type="ChEBI" id="CHEBI:57306"/>
        <dbReference type="ChEBI" id="CHEBI:60344"/>
        <dbReference type="EC" id="4.98.1.1"/>
    </reaction>
</comment>
<dbReference type="InterPro" id="IPR001015">
    <property type="entry name" value="Ferrochelatase"/>
</dbReference>
<comment type="catalytic activity">
    <reaction evidence="5">
        <text>Fe-coproporphyrin III + 2 H(+) = coproporphyrin III + Fe(2+)</text>
        <dbReference type="Rhea" id="RHEA:49572"/>
        <dbReference type="ChEBI" id="CHEBI:15378"/>
        <dbReference type="ChEBI" id="CHEBI:29033"/>
        <dbReference type="ChEBI" id="CHEBI:68438"/>
        <dbReference type="ChEBI" id="CHEBI:131725"/>
        <dbReference type="EC" id="4.99.1.9"/>
    </reaction>
    <physiologicalReaction direction="right-to-left" evidence="5">
        <dbReference type="Rhea" id="RHEA:49574"/>
    </physiologicalReaction>
</comment>
<dbReference type="EC" id="4.98.1.1" evidence="6 7"/>
<evidence type="ECO:0000256" key="4">
    <source>
        <dbReference type="ARBA" id="ARBA00023244"/>
    </source>
</evidence>
<evidence type="ECO:0000313" key="10">
    <source>
        <dbReference type="Proteomes" id="UP001193081"/>
    </source>
</evidence>
<comment type="subcellular location">
    <subcellularLocation>
        <location evidence="6 7">Cytoplasm</location>
    </subcellularLocation>
</comment>
<dbReference type="RefSeq" id="WP_205712711.1">
    <property type="nucleotide sequence ID" value="NZ_SIJK02000059.1"/>
</dbReference>
<dbReference type="GO" id="GO:0016829">
    <property type="term" value="F:lyase activity"/>
    <property type="evidence" value="ECO:0007669"/>
    <property type="project" value="UniProtKB-KW"/>
</dbReference>
<evidence type="ECO:0000313" key="9">
    <source>
        <dbReference type="EMBL" id="MBP1468563.1"/>
    </source>
</evidence>
<name>A0ABS4DFG4_9CHLR</name>
<organism evidence="8 10">
    <name type="scientific">Candidatus Chloroploca mongolica</name>
    <dbReference type="NCBI Taxonomy" id="2528176"/>
    <lineage>
        <taxon>Bacteria</taxon>
        <taxon>Bacillati</taxon>
        <taxon>Chloroflexota</taxon>
        <taxon>Chloroflexia</taxon>
        <taxon>Chloroflexales</taxon>
        <taxon>Chloroflexineae</taxon>
        <taxon>Oscillochloridaceae</taxon>
        <taxon>Candidatus Chloroploca</taxon>
    </lineage>
</organism>
<dbReference type="SUPFAM" id="SSF53800">
    <property type="entry name" value="Chelatase"/>
    <property type="match status" value="1"/>
</dbReference>
<feature type="binding site" evidence="6">
    <location>
        <position position="199"/>
    </location>
    <ligand>
        <name>Fe(2+)</name>
        <dbReference type="ChEBI" id="CHEBI:29033"/>
    </ligand>
</feature>
<evidence type="ECO:0000256" key="1">
    <source>
        <dbReference type="ARBA" id="ARBA00023004"/>
    </source>
</evidence>
<keyword evidence="10" id="KW-1185">Reference proteome</keyword>
<reference evidence="8 10" key="1">
    <citation type="submission" date="2021-03" db="EMBL/GenBank/DDBJ databases">
        <authorList>
            <person name="Grouzdev D.S."/>
        </authorList>
    </citation>
    <scope>NUCLEOTIDE SEQUENCE [LARGE SCALE GENOMIC DNA]</scope>
    <source>
        <strain evidence="8 10">M50-1</strain>
    </source>
</reference>
<comment type="function">
    <text evidence="6 7">Catalyzes the ferrous insertion into protoporphyrin IX.</text>
</comment>
<evidence type="ECO:0000313" key="8">
    <source>
        <dbReference type="EMBL" id="MBP1468183.1"/>
    </source>
</evidence>
<protein>
    <recommendedName>
        <fullName evidence="6 7">Ferrochelatase</fullName>
        <ecNumber evidence="6 7">4.98.1.1</ecNumber>
    </recommendedName>
    <alternativeName>
        <fullName evidence="6">Heme synthase</fullName>
    </alternativeName>
    <alternativeName>
        <fullName evidence="6">Protoheme ferro-lyase</fullName>
    </alternativeName>
</protein>
<keyword evidence="6" id="KW-0479">Metal-binding</keyword>
<dbReference type="Gene3D" id="3.40.50.1400">
    <property type="match status" value="2"/>
</dbReference>
<dbReference type="EMBL" id="SIJK02000076">
    <property type="protein sequence ID" value="MBP1468563.1"/>
    <property type="molecule type" value="Genomic_DNA"/>
</dbReference>
<dbReference type="CDD" id="cd03411">
    <property type="entry name" value="Ferrochelatase_N"/>
    <property type="match status" value="1"/>
</dbReference>
<dbReference type="CDD" id="cd00419">
    <property type="entry name" value="Ferrochelatase_C"/>
    <property type="match status" value="1"/>
</dbReference>
<dbReference type="InterPro" id="IPR033659">
    <property type="entry name" value="Ferrochelatase_N"/>
</dbReference>
<dbReference type="Proteomes" id="UP001193081">
    <property type="component" value="Unassembled WGS sequence"/>
</dbReference>
<keyword evidence="2 6" id="KW-0350">Heme biosynthesis</keyword>
<keyword evidence="6 7" id="KW-0963">Cytoplasm</keyword>
<dbReference type="Pfam" id="PF00762">
    <property type="entry name" value="Ferrochelatase"/>
    <property type="match status" value="1"/>
</dbReference>
<dbReference type="InterPro" id="IPR019772">
    <property type="entry name" value="Ferrochelatase_AS"/>
</dbReference>
<comment type="caution">
    <text evidence="8">The sequence shown here is derived from an EMBL/GenBank/DDBJ whole genome shotgun (WGS) entry which is preliminary data.</text>
</comment>
<dbReference type="InterPro" id="IPR033644">
    <property type="entry name" value="Ferrochelatase_C"/>
</dbReference>
<keyword evidence="1 6" id="KW-0408">Iron</keyword>
<accession>A0ABS4DFG4</accession>
<dbReference type="PANTHER" id="PTHR11108:SF1">
    <property type="entry name" value="FERROCHELATASE, MITOCHONDRIAL"/>
    <property type="match status" value="1"/>
</dbReference>
<dbReference type="NCBIfam" id="TIGR00109">
    <property type="entry name" value="hemH"/>
    <property type="match status" value="1"/>
</dbReference>
<proteinExistence type="inferred from homology"/>
<evidence type="ECO:0000256" key="6">
    <source>
        <dbReference type="HAMAP-Rule" id="MF_00323"/>
    </source>
</evidence>
<comment type="pathway">
    <text evidence="6 7">Porphyrin-containing compound metabolism; protoheme biosynthesis; protoheme from protoporphyrin-IX: step 1/1.</text>
</comment>